<keyword evidence="1" id="KW-0732">Signal</keyword>
<name>A0A261UZX5_9BORD</name>
<accession>A0A261UZX5</accession>
<dbReference type="Pfam" id="PF11008">
    <property type="entry name" value="DUF2846"/>
    <property type="match status" value="1"/>
</dbReference>
<evidence type="ECO:0000313" key="3">
    <source>
        <dbReference type="EMBL" id="OZI67151.1"/>
    </source>
</evidence>
<feature type="chain" id="PRO_5013306180" description="DUF2846 domain-containing protein" evidence="1">
    <location>
        <begin position="28"/>
        <end position="173"/>
    </location>
</feature>
<evidence type="ECO:0000313" key="4">
    <source>
        <dbReference type="Proteomes" id="UP000215767"/>
    </source>
</evidence>
<dbReference type="InterPro" id="IPR022548">
    <property type="entry name" value="DUF2846"/>
</dbReference>
<proteinExistence type="predicted"/>
<dbReference type="EMBL" id="NEVS01000001">
    <property type="protein sequence ID" value="OZI67151.1"/>
    <property type="molecule type" value="Genomic_DNA"/>
</dbReference>
<dbReference type="AlphaFoldDB" id="A0A261UZX5"/>
<dbReference type="Proteomes" id="UP000215767">
    <property type="component" value="Unassembled WGS sequence"/>
</dbReference>
<dbReference type="OrthoDB" id="8775745at2"/>
<dbReference type="RefSeq" id="WP_094840343.1">
    <property type="nucleotide sequence ID" value="NZ_NEVS01000001.1"/>
</dbReference>
<feature type="domain" description="DUF2846" evidence="2">
    <location>
        <begin position="42"/>
        <end position="114"/>
    </location>
</feature>
<keyword evidence="4" id="KW-1185">Reference proteome</keyword>
<comment type="caution">
    <text evidence="3">The sequence shown here is derived from an EMBL/GenBank/DDBJ whole genome shotgun (WGS) entry which is preliminary data.</text>
</comment>
<evidence type="ECO:0000259" key="2">
    <source>
        <dbReference type="Pfam" id="PF11008"/>
    </source>
</evidence>
<protein>
    <recommendedName>
        <fullName evidence="2">DUF2846 domain-containing protein</fullName>
    </recommendedName>
</protein>
<sequence>MNKLTRLSRVFLSLAAAALLLAGCASRQYTNVADAMVPMAPGEGRIVLYTPTTDVSLGANAQPRVRINNRLVGRAKPGGFFYVNRAAGTYTVLAHRGAPLTFTLEAGQTQYIRFVPDGLISTNSGDASAKFLRPELSPSPTQAQAELQSMRFWGASSRTRNEEGMARNGAAMQ</sequence>
<feature type="signal peptide" evidence="1">
    <location>
        <begin position="1"/>
        <end position="27"/>
    </location>
</feature>
<evidence type="ECO:0000256" key="1">
    <source>
        <dbReference type="SAM" id="SignalP"/>
    </source>
</evidence>
<reference evidence="4" key="1">
    <citation type="submission" date="2017-05" db="EMBL/GenBank/DDBJ databases">
        <title>Complete and WGS of Bordetella genogroups.</title>
        <authorList>
            <person name="Spilker T."/>
            <person name="Lipuma J."/>
        </authorList>
    </citation>
    <scope>NUCLEOTIDE SEQUENCE [LARGE SCALE GENOMIC DNA]</scope>
    <source>
        <strain evidence="4">AU8856</strain>
    </source>
</reference>
<gene>
    <name evidence="3" type="ORF">CAL28_05540</name>
</gene>
<organism evidence="3 4">
    <name type="scientific">Bordetella genomosp. 11</name>
    <dbReference type="NCBI Taxonomy" id="1416808"/>
    <lineage>
        <taxon>Bacteria</taxon>
        <taxon>Pseudomonadati</taxon>
        <taxon>Pseudomonadota</taxon>
        <taxon>Betaproteobacteria</taxon>
        <taxon>Burkholderiales</taxon>
        <taxon>Alcaligenaceae</taxon>
        <taxon>Bordetella</taxon>
    </lineage>
</organism>
<dbReference type="PROSITE" id="PS51257">
    <property type="entry name" value="PROKAR_LIPOPROTEIN"/>
    <property type="match status" value="1"/>
</dbReference>